<keyword evidence="2" id="KW-1185">Reference proteome</keyword>
<gene>
    <name evidence="1" type="ORF">J0X19_06510</name>
</gene>
<dbReference type="Proteomes" id="UP000664144">
    <property type="component" value="Unassembled WGS sequence"/>
</dbReference>
<proteinExistence type="predicted"/>
<sequence length="286" mass="32919">MKIVLVILLSFIINKALCQNILVSWSQQNIEGLTKEKYDEAQRLPAEQLAEKNLKDASWCDVFLTLNASVNNHKQNKIYLEKIVDQITNDQETKLAGTSRLIIWDRVISNDILFEGKGLVIHNDLFKVSGRANEILQNLTGKNFGYVTSYSSNKDVIDLRKNWMDYLSNKEVKEVYSATQPNAKIPEISSLSAFHAIVISLNDNPKKSEITKRCLNNIYQLEKMPNDEASPAQYCNPDRYSFAYLSMLIGDEKFDKNKDAKWWNAFWNKNKSNLSWNSSRGCYELK</sequence>
<organism evidence="1 2">
    <name type="scientific">Hymenobacter telluris</name>
    <dbReference type="NCBI Taxonomy" id="2816474"/>
    <lineage>
        <taxon>Bacteria</taxon>
        <taxon>Pseudomonadati</taxon>
        <taxon>Bacteroidota</taxon>
        <taxon>Cytophagia</taxon>
        <taxon>Cytophagales</taxon>
        <taxon>Hymenobacteraceae</taxon>
        <taxon>Hymenobacter</taxon>
    </lineage>
</organism>
<dbReference type="RefSeq" id="WP_206982865.1">
    <property type="nucleotide sequence ID" value="NZ_JAFLQZ010000003.1"/>
</dbReference>
<evidence type="ECO:0000313" key="1">
    <source>
        <dbReference type="EMBL" id="MBO0357592.1"/>
    </source>
</evidence>
<dbReference type="EMBL" id="JAFLQZ010000003">
    <property type="protein sequence ID" value="MBO0357592.1"/>
    <property type="molecule type" value="Genomic_DNA"/>
</dbReference>
<dbReference type="AlphaFoldDB" id="A0A939EW25"/>
<evidence type="ECO:0000313" key="2">
    <source>
        <dbReference type="Proteomes" id="UP000664144"/>
    </source>
</evidence>
<protein>
    <submittedName>
        <fullName evidence="1">Uncharacterized protein</fullName>
    </submittedName>
</protein>
<name>A0A939EW25_9BACT</name>
<reference evidence="1" key="1">
    <citation type="submission" date="2021-03" db="EMBL/GenBank/DDBJ databases">
        <authorList>
            <person name="Kim M.K."/>
        </authorList>
    </citation>
    <scope>NUCLEOTIDE SEQUENCE</scope>
    <source>
        <strain evidence="1">BT186</strain>
    </source>
</reference>
<comment type="caution">
    <text evidence="1">The sequence shown here is derived from an EMBL/GenBank/DDBJ whole genome shotgun (WGS) entry which is preliminary data.</text>
</comment>
<accession>A0A939EW25</accession>